<gene>
    <name evidence="1" type="ORF">MW7_017195</name>
</gene>
<evidence type="ECO:0000313" key="1">
    <source>
        <dbReference type="EMBL" id="TMS56915.1"/>
    </source>
</evidence>
<protein>
    <submittedName>
        <fullName evidence="1">ABC transporter ATP-binding protein</fullName>
    </submittedName>
</protein>
<proteinExistence type="predicted"/>
<keyword evidence="1" id="KW-0067">ATP-binding</keyword>
<accession>A0ACD3SL47</accession>
<keyword evidence="1" id="KW-0547">Nucleotide-binding</keyword>
<evidence type="ECO:0000313" key="2">
    <source>
        <dbReference type="Proteomes" id="UP000004277"/>
    </source>
</evidence>
<sequence>MNQNVHTTLIDIDHVNHLFPGGVRAVDDANLKIRAGEFVSVVGPSGCGKTTLLNLIAGLITLHDGRISVAGSAPQAGRHDVAYMLARDCLFPWRTALENVMLGGEFRGTPLAERRERALMLLERVGLRDFVNHYPKALSHGMRQRVALARTFSLKSPVLLMDEPFGALDAQTKLQLEDVLLDLYSAEKRTVMFITHDLSEAVTLSDRVIVMSPRPGRILADIPIPLPRPRSVKALQKDPEFHRLYAEVWGWLEQALEQKA</sequence>
<dbReference type="Proteomes" id="UP000004277">
    <property type="component" value="Unassembled WGS sequence"/>
</dbReference>
<comment type="caution">
    <text evidence="1">The sequence shown here is derived from an EMBL/GenBank/DDBJ whole genome shotgun (WGS) entry which is preliminary data.</text>
</comment>
<dbReference type="EMBL" id="AKCV02000026">
    <property type="protein sequence ID" value="TMS56915.1"/>
    <property type="molecule type" value="Genomic_DNA"/>
</dbReference>
<name>A0ACD3SL47_9BURK</name>
<reference evidence="1" key="1">
    <citation type="submission" date="2019-05" db="EMBL/GenBank/DDBJ databases">
        <title>Revised genome assembly of Burkholderiaceae (previously Ralstonia) sp. PBA.</title>
        <authorList>
            <person name="Gan H.M."/>
        </authorList>
    </citation>
    <scope>NUCLEOTIDE SEQUENCE</scope>
    <source>
        <strain evidence="1">PBA</strain>
    </source>
</reference>
<organism evidence="1 2">
    <name type="scientific">Imbroritus primus</name>
    <dbReference type="NCBI Taxonomy" id="3058603"/>
    <lineage>
        <taxon>Bacteria</taxon>
        <taxon>Pseudomonadati</taxon>
        <taxon>Pseudomonadota</taxon>
        <taxon>Betaproteobacteria</taxon>
        <taxon>Burkholderiales</taxon>
        <taxon>Burkholderiaceae</taxon>
        <taxon>Imbroritus</taxon>
    </lineage>
</organism>
<keyword evidence="2" id="KW-1185">Reference proteome</keyword>